<feature type="transmembrane region" description="Helical" evidence="1">
    <location>
        <begin position="204"/>
        <end position="222"/>
    </location>
</feature>
<proteinExistence type="predicted"/>
<keyword evidence="3" id="KW-1185">Reference proteome</keyword>
<gene>
    <name evidence="2" type="ORF">ODALV1_LOCUS20028</name>
</gene>
<evidence type="ECO:0000313" key="3">
    <source>
        <dbReference type="Proteomes" id="UP001642540"/>
    </source>
</evidence>
<keyword evidence="1" id="KW-1133">Transmembrane helix</keyword>
<reference evidence="2 3" key="1">
    <citation type="submission" date="2024-08" db="EMBL/GenBank/DDBJ databases">
        <authorList>
            <person name="Cucini C."/>
            <person name="Frati F."/>
        </authorList>
    </citation>
    <scope>NUCLEOTIDE SEQUENCE [LARGE SCALE GENOMIC DNA]</scope>
</reference>
<keyword evidence="1" id="KW-0472">Membrane</keyword>
<organism evidence="2 3">
    <name type="scientific">Orchesella dallaii</name>
    <dbReference type="NCBI Taxonomy" id="48710"/>
    <lineage>
        <taxon>Eukaryota</taxon>
        <taxon>Metazoa</taxon>
        <taxon>Ecdysozoa</taxon>
        <taxon>Arthropoda</taxon>
        <taxon>Hexapoda</taxon>
        <taxon>Collembola</taxon>
        <taxon>Entomobryomorpha</taxon>
        <taxon>Entomobryoidea</taxon>
        <taxon>Orchesellidae</taxon>
        <taxon>Orchesellinae</taxon>
        <taxon>Orchesella</taxon>
    </lineage>
</organism>
<name>A0ABP1RBE6_9HEXA</name>
<feature type="transmembrane region" description="Helical" evidence="1">
    <location>
        <begin position="44"/>
        <end position="68"/>
    </location>
</feature>
<evidence type="ECO:0000256" key="1">
    <source>
        <dbReference type="SAM" id="Phobius"/>
    </source>
</evidence>
<comment type="caution">
    <text evidence="2">The sequence shown here is derived from an EMBL/GenBank/DDBJ whole genome shotgun (WGS) entry which is preliminary data.</text>
</comment>
<sequence length="300" mass="35234">MSHPSHYQMRVLNTLAIIGLSQVQITRTPNGFFKIRTSEPWKRILYVILRINTGLKFLFLVLVSSGAFQSEFEFFEKMAILLWFLILLLLTISERLFYRKYPFFEILTAWWKTQDAVFNGLGKPDQFTKDIRKIGHSRVWFQGIVAMTGILAVVIQYDAAPKYCTFLYSLLKEESEALKWLTGVHEILFLSHAWLILRSPDADFLAVMFFAEDMMVCMYMLFRCFKSMAFVYPSTVDFIQQFKNFLSTPQINPYERAMFHKLRPTIRPTEFRFGPCKVGPWTVGMAMDVLLQYYICVALW</sequence>
<accession>A0ABP1RBE6</accession>
<evidence type="ECO:0000313" key="2">
    <source>
        <dbReference type="EMBL" id="CAL8122949.1"/>
    </source>
</evidence>
<dbReference type="EMBL" id="CAXLJM020000068">
    <property type="protein sequence ID" value="CAL8122949.1"/>
    <property type="molecule type" value="Genomic_DNA"/>
</dbReference>
<feature type="transmembrane region" description="Helical" evidence="1">
    <location>
        <begin position="80"/>
        <end position="98"/>
    </location>
</feature>
<keyword evidence="1" id="KW-0812">Transmembrane</keyword>
<protein>
    <recommendedName>
        <fullName evidence="4">Gustatory receptor</fullName>
    </recommendedName>
</protein>
<dbReference type="Proteomes" id="UP001642540">
    <property type="component" value="Unassembled WGS sequence"/>
</dbReference>
<evidence type="ECO:0008006" key="4">
    <source>
        <dbReference type="Google" id="ProtNLM"/>
    </source>
</evidence>
<feature type="transmembrane region" description="Helical" evidence="1">
    <location>
        <begin position="139"/>
        <end position="157"/>
    </location>
</feature>